<gene>
    <name evidence="9" type="primary">ABSGL_14294.1 scaffold 14385</name>
</gene>
<organism evidence="9">
    <name type="scientific">Absidia glauca</name>
    <name type="common">Pin mould</name>
    <dbReference type="NCBI Taxonomy" id="4829"/>
    <lineage>
        <taxon>Eukaryota</taxon>
        <taxon>Fungi</taxon>
        <taxon>Fungi incertae sedis</taxon>
        <taxon>Mucoromycota</taxon>
        <taxon>Mucoromycotina</taxon>
        <taxon>Mucoromycetes</taxon>
        <taxon>Mucorales</taxon>
        <taxon>Cunninghamellaceae</taxon>
        <taxon>Absidia</taxon>
    </lineage>
</organism>
<reference evidence="9" key="1">
    <citation type="submission" date="2016-04" db="EMBL/GenBank/DDBJ databases">
        <authorList>
            <person name="Evans L.H."/>
            <person name="Alamgir A."/>
            <person name="Owens N."/>
            <person name="Weber N.D."/>
            <person name="Virtaneva K."/>
            <person name="Barbian K."/>
            <person name="Babar A."/>
            <person name="Rosenke K."/>
        </authorList>
    </citation>
    <scope>NUCLEOTIDE SEQUENCE [LARGE SCALE GENOMIC DNA]</scope>
    <source>
        <strain evidence="9">CBS 101.48</strain>
    </source>
</reference>
<feature type="region of interest" description="Disordered" evidence="6">
    <location>
        <begin position="34"/>
        <end position="81"/>
    </location>
</feature>
<keyword evidence="4 7" id="KW-0472">Membrane</keyword>
<feature type="transmembrane region" description="Helical" evidence="7">
    <location>
        <begin position="567"/>
        <end position="585"/>
    </location>
</feature>
<dbReference type="STRING" id="4829.A0A163MTX5"/>
<dbReference type="InterPro" id="IPR008915">
    <property type="entry name" value="Peptidase_M50"/>
</dbReference>
<keyword evidence="3 7" id="KW-1133">Transmembrane helix</keyword>
<dbReference type="EMBL" id="LT554895">
    <property type="protein sequence ID" value="SAM08631.1"/>
    <property type="molecule type" value="Genomic_DNA"/>
</dbReference>
<feature type="transmembrane region" description="Helical" evidence="7">
    <location>
        <begin position="201"/>
        <end position="224"/>
    </location>
</feature>
<dbReference type="PRINTS" id="PR01000">
    <property type="entry name" value="SREBPS2PTASE"/>
</dbReference>
<feature type="transmembrane region" description="Helical" evidence="7">
    <location>
        <begin position="236"/>
        <end position="256"/>
    </location>
</feature>
<dbReference type="GO" id="GO:0005737">
    <property type="term" value="C:cytoplasm"/>
    <property type="evidence" value="ECO:0007669"/>
    <property type="project" value="TreeGrafter"/>
</dbReference>
<feature type="transmembrane region" description="Helical" evidence="7">
    <location>
        <begin position="6"/>
        <end position="28"/>
    </location>
</feature>
<feature type="compositionally biased region" description="Basic and acidic residues" evidence="6">
    <location>
        <begin position="63"/>
        <end position="81"/>
    </location>
</feature>
<dbReference type="OMA" id="FYSWGRW"/>
<evidence type="ECO:0000256" key="1">
    <source>
        <dbReference type="ARBA" id="ARBA00004127"/>
    </source>
</evidence>
<feature type="domain" description="Peptidase M50" evidence="8">
    <location>
        <begin position="204"/>
        <end position="319"/>
    </location>
</feature>
<dbReference type="Pfam" id="PF02163">
    <property type="entry name" value="Peptidase_M50"/>
    <property type="match status" value="1"/>
</dbReference>
<evidence type="ECO:0000256" key="4">
    <source>
        <dbReference type="ARBA" id="ARBA00023136"/>
    </source>
</evidence>
<evidence type="ECO:0000256" key="5">
    <source>
        <dbReference type="ARBA" id="ARBA00032658"/>
    </source>
</evidence>
<evidence type="ECO:0000313" key="9">
    <source>
        <dbReference type="EMBL" id="SAM08631.1"/>
    </source>
</evidence>
<evidence type="ECO:0000256" key="7">
    <source>
        <dbReference type="SAM" id="Phobius"/>
    </source>
</evidence>
<sequence length="589" mass="66169">MDLFSIIWQYICLWSGIYIAVYFIKFYSRKSTPRRKPRAANSSNILPTHAEEPEQLDDEDEERETRVRDINSDDDSSTERLQQDDWHIQLFQVRFTTQRLNAMFARWANFAPTFWNWWFSIGVVVGGLTMVAGILVMFVAAFKIMALFGQALFTSSSPAPPNNQLQRWAKRDLEPEQTADKQNEQLFLPMIPGVTLPLSHIGYYLSALLICGVIHEAGHAIASYAERVPIQSCGVFIYYIYPGAFVNVPDQYLLLLSPFRQLKIICAGIWHNLILYGFTLVLLGGGLKAMLETGGWQSLEGNGGVSVVQVRSQSPMAPHLPISSVIYQLDDTELEHNIIDWNSFLLDPQGRENPHPGFCAVVNKGDDDASPPPSLACCEIDDQYPFGKALNVSISCFQDFDSTIVEKTPDHLSCLPTIQVLGTRHPERCENDGECSGQGMRCVTPYTPSQSGQVVRVYARMPDWMDLGEDQDKVFVFEGELVDIWESVKVGILQPRHWFLPASLPHRSELMLRYISSFTLALALLNILPAFKLDGDHAAHQFLALVLQRSLNTTRNITGIHSLLVKIITYLVGFVIVSSIVLGTLSSHI</sequence>
<dbReference type="GO" id="GO:1905897">
    <property type="term" value="P:regulation of response to endoplasmic reticulum stress"/>
    <property type="evidence" value="ECO:0007669"/>
    <property type="project" value="TreeGrafter"/>
</dbReference>
<keyword evidence="10" id="KW-1185">Reference proteome</keyword>
<accession>A0A163MTX5</accession>
<dbReference type="PANTHER" id="PTHR13325:SF3">
    <property type="entry name" value="MEMBRANE-BOUND TRANSCRIPTION FACTOR SITE-2 PROTEASE"/>
    <property type="match status" value="1"/>
</dbReference>
<feature type="transmembrane region" description="Helical" evidence="7">
    <location>
        <begin position="262"/>
        <end position="283"/>
    </location>
</feature>
<dbReference type="GO" id="GO:0004222">
    <property type="term" value="F:metalloendopeptidase activity"/>
    <property type="evidence" value="ECO:0007669"/>
    <property type="project" value="InterPro"/>
</dbReference>
<dbReference type="GO" id="GO:0031293">
    <property type="term" value="P:membrane protein intracellular domain proteolysis"/>
    <property type="evidence" value="ECO:0007669"/>
    <property type="project" value="TreeGrafter"/>
</dbReference>
<proteinExistence type="predicted"/>
<dbReference type="OrthoDB" id="7694678at2759"/>
<dbReference type="GO" id="GO:0016020">
    <property type="term" value="C:membrane"/>
    <property type="evidence" value="ECO:0007669"/>
    <property type="project" value="InterPro"/>
</dbReference>
<keyword evidence="2 7" id="KW-0812">Transmembrane</keyword>
<comment type="subcellular location">
    <subcellularLocation>
        <location evidence="1">Endomembrane system</location>
        <topology evidence="1">Multi-pass membrane protein</topology>
    </subcellularLocation>
</comment>
<dbReference type="InterPro" id="IPR001193">
    <property type="entry name" value="MBTPS2"/>
</dbReference>
<dbReference type="InParanoid" id="A0A163MTX5"/>
<evidence type="ECO:0000313" key="10">
    <source>
        <dbReference type="Proteomes" id="UP000078561"/>
    </source>
</evidence>
<dbReference type="AlphaFoldDB" id="A0A163MTX5"/>
<feature type="compositionally biased region" description="Acidic residues" evidence="6">
    <location>
        <begin position="53"/>
        <end position="62"/>
    </location>
</feature>
<protein>
    <recommendedName>
        <fullName evidence="5">Endopeptidase S2P</fullName>
    </recommendedName>
</protein>
<name>A0A163MTX5_ABSGL</name>
<dbReference type="PANTHER" id="PTHR13325">
    <property type="entry name" value="PROTEASE M50 MEMBRANE-BOUND TRANSCRIPTION FACTOR SITE 2 PROTEASE"/>
    <property type="match status" value="1"/>
</dbReference>
<evidence type="ECO:0000256" key="3">
    <source>
        <dbReference type="ARBA" id="ARBA00022989"/>
    </source>
</evidence>
<feature type="transmembrane region" description="Helical" evidence="7">
    <location>
        <begin position="115"/>
        <end position="148"/>
    </location>
</feature>
<evidence type="ECO:0000256" key="6">
    <source>
        <dbReference type="SAM" id="MobiDB-lite"/>
    </source>
</evidence>
<evidence type="ECO:0000256" key="2">
    <source>
        <dbReference type="ARBA" id="ARBA00022692"/>
    </source>
</evidence>
<dbReference type="GO" id="GO:0012505">
    <property type="term" value="C:endomembrane system"/>
    <property type="evidence" value="ECO:0007669"/>
    <property type="project" value="UniProtKB-SubCell"/>
</dbReference>
<dbReference type="Proteomes" id="UP000078561">
    <property type="component" value="Unassembled WGS sequence"/>
</dbReference>
<evidence type="ECO:0000259" key="8">
    <source>
        <dbReference type="Pfam" id="PF02163"/>
    </source>
</evidence>